<feature type="active site" description="Proton acceptor" evidence="9">
    <location>
        <position position="189"/>
    </location>
</feature>
<evidence type="ECO:0000256" key="11">
    <source>
        <dbReference type="RuleBase" id="RU004156"/>
    </source>
</evidence>
<dbReference type="GeneID" id="87593820"/>
<keyword evidence="8 10" id="KW-0012">Acyltransferase</keyword>
<dbReference type="PIRSF" id="PIRSF000440">
    <property type="entry name" value="CAT"/>
    <property type="match status" value="1"/>
</dbReference>
<dbReference type="InterPro" id="IPR018372">
    <property type="entry name" value="Chloramphenicol_AcTrfase_AS"/>
</dbReference>
<evidence type="ECO:0000256" key="9">
    <source>
        <dbReference type="PIRSR" id="PIRSR000440-1"/>
    </source>
</evidence>
<accession>A0A1J9U9W8</accession>
<evidence type="ECO:0000256" key="10">
    <source>
        <dbReference type="RuleBase" id="RU000503"/>
    </source>
</evidence>
<dbReference type="NCBIfam" id="NF000491">
    <property type="entry name" value="chloram_CatA"/>
    <property type="match status" value="1"/>
</dbReference>
<evidence type="ECO:0000313" key="12">
    <source>
        <dbReference type="EMBL" id="OJD75552.1"/>
    </source>
</evidence>
<dbReference type="PROSITE" id="PS00100">
    <property type="entry name" value="CAT"/>
    <property type="match status" value="1"/>
</dbReference>
<evidence type="ECO:0000256" key="5">
    <source>
        <dbReference type="ARBA" id="ARBA00020291"/>
    </source>
</evidence>
<sequence length="216" mass="25789">MKFHVIDRENWNRKHYFEHYLKLKCTFSMTVNVDIKILLEEIHQKKIKFYPTFIYLISRVINKYKEFRTCFNEDGVLGYWEEMIPSYTIFHKENKSFSSIWTDYSINFHAFYKNYEEDIRCYANVHGLFTKENIPPNVFPISSIPWTSFTGFNLNINNDGDFLLPIITCGKYFNDGSKVMLPISLQVHHAVCDGYHASRFIEDLQEQANTCNEWLK</sequence>
<evidence type="ECO:0000256" key="4">
    <source>
        <dbReference type="ARBA" id="ARBA00013235"/>
    </source>
</evidence>
<dbReference type="EMBL" id="MAOI01000101">
    <property type="protein sequence ID" value="OJD75552.1"/>
    <property type="molecule type" value="Genomic_DNA"/>
</dbReference>
<keyword evidence="7 10" id="KW-0046">Antibiotic resistance</keyword>
<evidence type="ECO:0000256" key="8">
    <source>
        <dbReference type="ARBA" id="ARBA00023315"/>
    </source>
</evidence>
<keyword evidence="6 10" id="KW-0808">Transferase</keyword>
<name>A0A1J9U9W8_9BACI</name>
<dbReference type="GO" id="GO:0008811">
    <property type="term" value="F:chloramphenicol O-acetyltransferase activity"/>
    <property type="evidence" value="ECO:0007669"/>
    <property type="project" value="UniProtKB-EC"/>
</dbReference>
<dbReference type="RefSeq" id="WP_071719853.1">
    <property type="nucleotide sequence ID" value="NZ_CBCSHB010000001.1"/>
</dbReference>
<dbReference type="PANTHER" id="PTHR38474:SF2">
    <property type="entry name" value="CHLORAMPHENICOL ACETYLTRANSFERASE"/>
    <property type="match status" value="1"/>
</dbReference>
<evidence type="ECO:0000256" key="1">
    <source>
        <dbReference type="ARBA" id="ARBA00002150"/>
    </source>
</evidence>
<evidence type="ECO:0000256" key="2">
    <source>
        <dbReference type="ARBA" id="ARBA00010571"/>
    </source>
</evidence>
<reference evidence="12 13" key="1">
    <citation type="submission" date="2016-06" db="EMBL/GenBank/DDBJ databases">
        <title>First insights into the genetic diversity and population structure of in the Bacillus cereus group bacteria from diverse marine environments.</title>
        <authorList>
            <person name="Liu Y."/>
            <person name="Lai Q."/>
            <person name="Shao Z."/>
        </authorList>
    </citation>
    <scope>NUCLEOTIDE SEQUENCE [LARGE SCALE GENOMIC DNA]</scope>
    <source>
        <strain evidence="12 13">NH24A2</strain>
    </source>
</reference>
<evidence type="ECO:0000256" key="6">
    <source>
        <dbReference type="ARBA" id="ARBA00022679"/>
    </source>
</evidence>
<dbReference type="Proteomes" id="UP000182788">
    <property type="component" value="Unassembled WGS sequence"/>
</dbReference>
<comment type="function">
    <text evidence="1 10">This enzyme is an effector of chloramphenicol resistance in bacteria.</text>
</comment>
<gene>
    <name evidence="12" type="ORF">BAU28_03580</name>
</gene>
<dbReference type="SMART" id="SM01059">
    <property type="entry name" value="CAT"/>
    <property type="match status" value="1"/>
</dbReference>
<dbReference type="SUPFAM" id="SSF52777">
    <property type="entry name" value="CoA-dependent acyltransferases"/>
    <property type="match status" value="1"/>
</dbReference>
<dbReference type="AlphaFoldDB" id="A0A1J9U9W8"/>
<evidence type="ECO:0000256" key="3">
    <source>
        <dbReference type="ARBA" id="ARBA00011233"/>
    </source>
</evidence>
<evidence type="ECO:0000313" key="13">
    <source>
        <dbReference type="Proteomes" id="UP000182788"/>
    </source>
</evidence>
<dbReference type="EC" id="2.3.1.28" evidence="4 10"/>
<dbReference type="Gene3D" id="3.30.559.10">
    <property type="entry name" value="Chloramphenicol acetyltransferase-like domain"/>
    <property type="match status" value="1"/>
</dbReference>
<comment type="catalytic activity">
    <reaction evidence="10">
        <text>chloramphenicol + acetyl-CoA = chloramphenicol 3-acetate + CoA</text>
        <dbReference type="Rhea" id="RHEA:18421"/>
        <dbReference type="ChEBI" id="CHEBI:16730"/>
        <dbReference type="ChEBI" id="CHEBI:17698"/>
        <dbReference type="ChEBI" id="CHEBI:57287"/>
        <dbReference type="ChEBI" id="CHEBI:57288"/>
        <dbReference type="EC" id="2.3.1.28"/>
    </reaction>
</comment>
<protein>
    <recommendedName>
        <fullName evidence="5 10">Chloramphenicol acetyltransferase</fullName>
        <ecNumber evidence="4 10">2.3.1.28</ecNumber>
    </recommendedName>
</protein>
<proteinExistence type="inferred from homology"/>
<comment type="similarity">
    <text evidence="2 11">Belongs to the chloramphenicol acetyltransferase family.</text>
</comment>
<dbReference type="Pfam" id="PF00302">
    <property type="entry name" value="CAT"/>
    <property type="match status" value="1"/>
</dbReference>
<dbReference type="PANTHER" id="PTHR38474">
    <property type="entry name" value="SLR0299 PROTEIN"/>
    <property type="match status" value="1"/>
</dbReference>
<dbReference type="InterPro" id="IPR023213">
    <property type="entry name" value="CAT-like_dom_sf"/>
</dbReference>
<dbReference type="InterPro" id="IPR001707">
    <property type="entry name" value="Cmp_AcTrfase"/>
</dbReference>
<comment type="caution">
    <text evidence="12">The sequence shown here is derived from an EMBL/GenBank/DDBJ whole genome shotgun (WGS) entry which is preliminary data.</text>
</comment>
<evidence type="ECO:0000256" key="7">
    <source>
        <dbReference type="ARBA" id="ARBA00023251"/>
    </source>
</evidence>
<comment type="subunit">
    <text evidence="3">Homotrimer.</text>
</comment>
<dbReference type="GO" id="GO:0046677">
    <property type="term" value="P:response to antibiotic"/>
    <property type="evidence" value="ECO:0007669"/>
    <property type="project" value="UniProtKB-KW"/>
</dbReference>
<organism evidence="12 13">
    <name type="scientific">Bacillus paramycoides</name>
    <dbReference type="NCBI Taxonomy" id="2026194"/>
    <lineage>
        <taxon>Bacteria</taxon>
        <taxon>Bacillati</taxon>
        <taxon>Bacillota</taxon>
        <taxon>Bacilli</taxon>
        <taxon>Bacillales</taxon>
        <taxon>Bacillaceae</taxon>
        <taxon>Bacillus</taxon>
        <taxon>Bacillus cereus group</taxon>
    </lineage>
</organism>